<comment type="caution">
    <text evidence="2">The sequence shown here is derived from an EMBL/GenBank/DDBJ whole genome shotgun (WGS) entry which is preliminary data.</text>
</comment>
<proteinExistence type="predicted"/>
<accession>A0A162HS57</accession>
<dbReference type="Proteomes" id="UP000076863">
    <property type="component" value="Unassembled WGS sequence"/>
</dbReference>
<protein>
    <submittedName>
        <fullName evidence="2">Uncharacterized protein</fullName>
    </submittedName>
</protein>
<sequence length="290" mass="32837">MRETSLGEEFMISANYGLIAFDHYALSNIVLQENWDYHLPREEDGAQWRRLVMEYLDLSHRNRLPYKNKTTTVLIGETDEGIQSRLTPANIERVLKPFQTIRERNLSRLGTPANPIWITACYEESLHQQYCDLERQSEVGGAAVKTEMVLSDPDVYNINGDINALAARIVERLPALFDGHSAIRRGVGQDLVSLSRRMEALVYVADKESVLGGFVKVLWFDGHGQLLLASRLEPEELEGMTGLWADGYSMRDAVDEERVLAIFKDPPKDKPVKQGSDAEWETESEYGSAC</sequence>
<dbReference type="AlphaFoldDB" id="A0A162HS57"/>
<reference evidence="2 3" key="1">
    <citation type="journal article" date="2016" name="Genome Biol. Evol.">
        <title>Divergent and convergent evolution of fungal pathogenicity.</title>
        <authorList>
            <person name="Shang Y."/>
            <person name="Xiao G."/>
            <person name="Zheng P."/>
            <person name="Cen K."/>
            <person name="Zhan S."/>
            <person name="Wang C."/>
        </authorList>
    </citation>
    <scope>NUCLEOTIDE SEQUENCE [LARGE SCALE GENOMIC DNA]</scope>
    <source>
        <strain evidence="2 3">RCEF 3172</strain>
    </source>
</reference>
<gene>
    <name evidence="2" type="ORF">BBO_05138</name>
</gene>
<evidence type="ECO:0000256" key="1">
    <source>
        <dbReference type="SAM" id="MobiDB-lite"/>
    </source>
</evidence>
<dbReference type="OrthoDB" id="4364812at2759"/>
<evidence type="ECO:0000313" key="3">
    <source>
        <dbReference type="Proteomes" id="UP000076863"/>
    </source>
</evidence>
<dbReference type="EMBL" id="AZHA01000014">
    <property type="protein sequence ID" value="OAA42475.1"/>
    <property type="molecule type" value="Genomic_DNA"/>
</dbReference>
<feature type="region of interest" description="Disordered" evidence="1">
    <location>
        <begin position="266"/>
        <end position="290"/>
    </location>
</feature>
<keyword evidence="3" id="KW-1185">Reference proteome</keyword>
<organism evidence="2 3">
    <name type="scientific">Beauveria brongniartii RCEF 3172</name>
    <dbReference type="NCBI Taxonomy" id="1081107"/>
    <lineage>
        <taxon>Eukaryota</taxon>
        <taxon>Fungi</taxon>
        <taxon>Dikarya</taxon>
        <taxon>Ascomycota</taxon>
        <taxon>Pezizomycotina</taxon>
        <taxon>Sordariomycetes</taxon>
        <taxon>Hypocreomycetidae</taxon>
        <taxon>Hypocreales</taxon>
        <taxon>Cordycipitaceae</taxon>
        <taxon>Beauveria</taxon>
        <taxon>Beauveria brongniartii</taxon>
    </lineage>
</organism>
<evidence type="ECO:0000313" key="2">
    <source>
        <dbReference type="EMBL" id="OAA42475.1"/>
    </source>
</evidence>
<name>A0A162HS57_9HYPO</name>